<dbReference type="EMBL" id="CM042037">
    <property type="protein sequence ID" value="KAI3743293.1"/>
    <property type="molecule type" value="Genomic_DNA"/>
</dbReference>
<gene>
    <name evidence="1" type="ORF">L1987_60999</name>
</gene>
<reference evidence="1 2" key="2">
    <citation type="journal article" date="2022" name="Mol. Ecol. Resour.">
        <title>The genomes of chicory, endive, great burdock and yacon provide insights into Asteraceae paleo-polyploidization history and plant inulin production.</title>
        <authorList>
            <person name="Fan W."/>
            <person name="Wang S."/>
            <person name="Wang H."/>
            <person name="Wang A."/>
            <person name="Jiang F."/>
            <person name="Liu H."/>
            <person name="Zhao H."/>
            <person name="Xu D."/>
            <person name="Zhang Y."/>
        </authorList>
    </citation>
    <scope>NUCLEOTIDE SEQUENCE [LARGE SCALE GENOMIC DNA]</scope>
    <source>
        <strain evidence="2">cv. Yunnan</strain>
        <tissue evidence="1">Leaves</tissue>
    </source>
</reference>
<protein>
    <submittedName>
        <fullName evidence="1">Uncharacterized protein</fullName>
    </submittedName>
</protein>
<sequence length="179" mass="18853">MGTVRATISDGVLTFMWVLCASTLGAATSVIATAVGVNGTTPLLITTALVFMLLLICGVIGDALGGTSFNPTGTAAFYVAGLGRDTIISAVVRFPAHGVGDDQLKGRVWPFGRLAGQWATFEGCNRGLRDVKGRLMAVIVKVFAYRQNKKLTADLIPGISDSLINKKYFSNHIVTSSSL</sequence>
<reference evidence="2" key="1">
    <citation type="journal article" date="2022" name="Mol. Ecol. Resour.">
        <title>The genomes of chicory, endive, great burdock and yacon provide insights into Asteraceae palaeo-polyploidization history and plant inulin production.</title>
        <authorList>
            <person name="Fan W."/>
            <person name="Wang S."/>
            <person name="Wang H."/>
            <person name="Wang A."/>
            <person name="Jiang F."/>
            <person name="Liu H."/>
            <person name="Zhao H."/>
            <person name="Xu D."/>
            <person name="Zhang Y."/>
        </authorList>
    </citation>
    <scope>NUCLEOTIDE SEQUENCE [LARGE SCALE GENOMIC DNA]</scope>
    <source>
        <strain evidence="2">cv. Yunnan</strain>
    </source>
</reference>
<evidence type="ECO:0000313" key="1">
    <source>
        <dbReference type="EMBL" id="KAI3743293.1"/>
    </source>
</evidence>
<accession>A0ACB9D9Z9</accession>
<organism evidence="1 2">
    <name type="scientific">Smallanthus sonchifolius</name>
    <dbReference type="NCBI Taxonomy" id="185202"/>
    <lineage>
        <taxon>Eukaryota</taxon>
        <taxon>Viridiplantae</taxon>
        <taxon>Streptophyta</taxon>
        <taxon>Embryophyta</taxon>
        <taxon>Tracheophyta</taxon>
        <taxon>Spermatophyta</taxon>
        <taxon>Magnoliopsida</taxon>
        <taxon>eudicotyledons</taxon>
        <taxon>Gunneridae</taxon>
        <taxon>Pentapetalae</taxon>
        <taxon>asterids</taxon>
        <taxon>campanulids</taxon>
        <taxon>Asterales</taxon>
        <taxon>Asteraceae</taxon>
        <taxon>Asteroideae</taxon>
        <taxon>Heliantheae alliance</taxon>
        <taxon>Millerieae</taxon>
        <taxon>Smallanthus</taxon>
    </lineage>
</organism>
<keyword evidence="2" id="KW-1185">Reference proteome</keyword>
<proteinExistence type="predicted"/>
<name>A0ACB9D9Z9_9ASTR</name>
<dbReference type="Proteomes" id="UP001056120">
    <property type="component" value="Linkage Group LG20"/>
</dbReference>
<evidence type="ECO:0000313" key="2">
    <source>
        <dbReference type="Proteomes" id="UP001056120"/>
    </source>
</evidence>
<comment type="caution">
    <text evidence="1">The sequence shown here is derived from an EMBL/GenBank/DDBJ whole genome shotgun (WGS) entry which is preliminary data.</text>
</comment>